<dbReference type="InterPro" id="IPR006029">
    <property type="entry name" value="Neurotrans-gated_channel_TM"/>
</dbReference>
<feature type="domain" description="Neurotransmitter-gated ion-channel transmembrane" evidence="13">
    <location>
        <begin position="221"/>
        <end position="355"/>
    </location>
</feature>
<dbReference type="Pfam" id="PF02931">
    <property type="entry name" value="Neur_chan_LBD"/>
    <property type="match status" value="1"/>
</dbReference>
<reference evidence="14 15" key="1">
    <citation type="submission" date="2020-08" db="EMBL/GenBank/DDBJ databases">
        <authorList>
            <person name="Hejnol A."/>
        </authorList>
    </citation>
    <scope>NUCLEOTIDE SEQUENCE [LARGE SCALE GENOMIC DNA]</scope>
</reference>
<dbReference type="PROSITE" id="PS00236">
    <property type="entry name" value="NEUROTR_ION_CHANNEL"/>
    <property type="match status" value="1"/>
</dbReference>
<dbReference type="PANTHER" id="PTHR18945">
    <property type="entry name" value="NEUROTRANSMITTER GATED ION CHANNEL"/>
    <property type="match status" value="1"/>
</dbReference>
<dbReference type="EMBL" id="CAJFCJ010000023">
    <property type="protein sequence ID" value="CAD5124854.1"/>
    <property type="molecule type" value="Genomic_DNA"/>
</dbReference>
<dbReference type="AlphaFoldDB" id="A0A7I8W9N7"/>
<dbReference type="InterPro" id="IPR038050">
    <property type="entry name" value="Neuro_actylchol_rec"/>
</dbReference>
<keyword evidence="3 11" id="KW-0813">Transport</keyword>
<keyword evidence="8 11" id="KW-0406">Ion transport</keyword>
<dbReference type="InterPro" id="IPR036734">
    <property type="entry name" value="Neur_chan_lig-bd_sf"/>
</dbReference>
<proteinExistence type="inferred from homology"/>
<evidence type="ECO:0000256" key="11">
    <source>
        <dbReference type="RuleBase" id="RU000687"/>
    </source>
</evidence>
<dbReference type="NCBIfam" id="TIGR00860">
    <property type="entry name" value="LIC"/>
    <property type="match status" value="1"/>
</dbReference>
<dbReference type="SUPFAM" id="SSF63712">
    <property type="entry name" value="Nicotinic receptor ligand binding domain-like"/>
    <property type="match status" value="1"/>
</dbReference>
<gene>
    <name evidence="14" type="ORF">DGYR_LOCUS12334</name>
</gene>
<dbReference type="InterPro" id="IPR018000">
    <property type="entry name" value="Neurotransmitter_ion_chnl_CS"/>
</dbReference>
<keyword evidence="7 11" id="KW-1133">Transmembrane helix</keyword>
<dbReference type="InterPro" id="IPR006201">
    <property type="entry name" value="Neur_channel"/>
</dbReference>
<comment type="similarity">
    <text evidence="11">Belongs to the ligand-gated ion channel (TC 1.A.9) family.</text>
</comment>
<name>A0A7I8W9N7_9ANNE</name>
<evidence type="ECO:0000256" key="10">
    <source>
        <dbReference type="ARBA" id="ARBA00023303"/>
    </source>
</evidence>
<keyword evidence="4" id="KW-1003">Cell membrane</keyword>
<evidence type="ECO:0000256" key="2">
    <source>
        <dbReference type="ARBA" id="ARBA00004236"/>
    </source>
</evidence>
<evidence type="ECO:0000256" key="5">
    <source>
        <dbReference type="ARBA" id="ARBA00022692"/>
    </source>
</evidence>
<evidence type="ECO:0000256" key="6">
    <source>
        <dbReference type="ARBA" id="ARBA00022729"/>
    </source>
</evidence>
<dbReference type="FunFam" id="2.70.170.10:FF:000065">
    <property type="entry name" value="Glutamate-gated chloride channel, putative"/>
    <property type="match status" value="1"/>
</dbReference>
<dbReference type="Proteomes" id="UP000549394">
    <property type="component" value="Unassembled WGS sequence"/>
</dbReference>
<dbReference type="Gene3D" id="1.20.58.390">
    <property type="entry name" value="Neurotransmitter-gated ion-channel transmembrane domain"/>
    <property type="match status" value="1"/>
</dbReference>
<feature type="domain" description="Neurotransmitter-gated ion-channel ligand-binding" evidence="12">
    <location>
        <begin position="3"/>
        <end position="213"/>
    </location>
</feature>
<dbReference type="PRINTS" id="PR00252">
    <property type="entry name" value="NRIONCHANNEL"/>
</dbReference>
<dbReference type="GO" id="GO:0005230">
    <property type="term" value="F:extracellular ligand-gated monoatomic ion channel activity"/>
    <property type="evidence" value="ECO:0007669"/>
    <property type="project" value="InterPro"/>
</dbReference>
<keyword evidence="10 11" id="KW-0407">Ion channel</keyword>
<protein>
    <submittedName>
        <fullName evidence="14">DgyrCDS13109</fullName>
    </submittedName>
</protein>
<evidence type="ECO:0000256" key="7">
    <source>
        <dbReference type="ARBA" id="ARBA00022989"/>
    </source>
</evidence>
<keyword evidence="15" id="KW-1185">Reference proteome</keyword>
<evidence type="ECO:0000313" key="15">
    <source>
        <dbReference type="Proteomes" id="UP000549394"/>
    </source>
</evidence>
<dbReference type="Gene3D" id="2.70.170.10">
    <property type="entry name" value="Neurotransmitter-gated ion-channel ligand-binding domain"/>
    <property type="match status" value="1"/>
</dbReference>
<keyword evidence="6" id="KW-0732">Signal</keyword>
<feature type="transmembrane region" description="Helical" evidence="11">
    <location>
        <begin position="382"/>
        <end position="401"/>
    </location>
</feature>
<comment type="caution">
    <text evidence="11">Lacks conserved residue(s) required for the propagation of feature annotation.</text>
</comment>
<dbReference type="InterPro" id="IPR006202">
    <property type="entry name" value="Neur_chan_lig-bd"/>
</dbReference>
<evidence type="ECO:0000313" key="14">
    <source>
        <dbReference type="EMBL" id="CAD5124854.1"/>
    </source>
</evidence>
<dbReference type="InterPro" id="IPR006028">
    <property type="entry name" value="GABAA/Glycine_rcpt"/>
</dbReference>
<dbReference type="SUPFAM" id="SSF90112">
    <property type="entry name" value="Neurotransmitter-gated ion-channel transmembrane pore"/>
    <property type="match status" value="1"/>
</dbReference>
<evidence type="ECO:0000256" key="4">
    <source>
        <dbReference type="ARBA" id="ARBA00022475"/>
    </source>
</evidence>
<keyword evidence="5 11" id="KW-0812">Transmembrane</keyword>
<dbReference type="GO" id="GO:0004888">
    <property type="term" value="F:transmembrane signaling receptor activity"/>
    <property type="evidence" value="ECO:0007669"/>
    <property type="project" value="InterPro"/>
</dbReference>
<evidence type="ECO:0000256" key="8">
    <source>
        <dbReference type="ARBA" id="ARBA00023065"/>
    </source>
</evidence>
<dbReference type="CDD" id="cd19049">
    <property type="entry name" value="LGIC_TM_anion"/>
    <property type="match status" value="1"/>
</dbReference>
<evidence type="ECO:0000259" key="12">
    <source>
        <dbReference type="Pfam" id="PF02931"/>
    </source>
</evidence>
<dbReference type="Pfam" id="PF02932">
    <property type="entry name" value="Neur_chan_memb"/>
    <property type="match status" value="1"/>
</dbReference>
<comment type="subcellular location">
    <subcellularLocation>
        <location evidence="2">Cell membrane</location>
    </subcellularLocation>
    <subcellularLocation>
        <location evidence="1">Membrane</location>
        <topology evidence="1">Multi-pass membrane protein</topology>
    </subcellularLocation>
</comment>
<keyword evidence="9 11" id="KW-0472">Membrane</keyword>
<feature type="transmembrane region" description="Helical" evidence="11">
    <location>
        <begin position="216"/>
        <end position="238"/>
    </location>
</feature>
<dbReference type="PRINTS" id="PR00253">
    <property type="entry name" value="GABAARECEPTR"/>
</dbReference>
<evidence type="ECO:0000256" key="1">
    <source>
        <dbReference type="ARBA" id="ARBA00004141"/>
    </source>
</evidence>
<evidence type="ECO:0000259" key="13">
    <source>
        <dbReference type="Pfam" id="PF02932"/>
    </source>
</evidence>
<organism evidence="14 15">
    <name type="scientific">Dimorphilus gyrociliatus</name>
    <dbReference type="NCBI Taxonomy" id="2664684"/>
    <lineage>
        <taxon>Eukaryota</taxon>
        <taxon>Metazoa</taxon>
        <taxon>Spiralia</taxon>
        <taxon>Lophotrochozoa</taxon>
        <taxon>Annelida</taxon>
        <taxon>Polychaeta</taxon>
        <taxon>Polychaeta incertae sedis</taxon>
        <taxon>Dinophilidae</taxon>
        <taxon>Dimorphilus</taxon>
    </lineage>
</organism>
<feature type="transmembrane region" description="Helical" evidence="11">
    <location>
        <begin position="279"/>
        <end position="302"/>
    </location>
</feature>
<dbReference type="InterPro" id="IPR036719">
    <property type="entry name" value="Neuro-gated_channel_TM_sf"/>
</dbReference>
<comment type="caution">
    <text evidence="14">The sequence shown here is derived from an EMBL/GenBank/DDBJ whole genome shotgun (WGS) entry which is preliminary data.</text>
</comment>
<dbReference type="GO" id="GO:0005886">
    <property type="term" value="C:plasma membrane"/>
    <property type="evidence" value="ECO:0007669"/>
    <property type="project" value="UniProtKB-SubCell"/>
</dbReference>
<accession>A0A7I8W9N7</accession>
<evidence type="ECO:0000256" key="3">
    <source>
        <dbReference type="ARBA" id="ARBA00022448"/>
    </source>
</evidence>
<sequence length="405" mass="47119">MHRIVTDLLAENKYDGEVRPNIETGQPVVCLVNFRINSMSALRETSMEYDMNIYLRLTWNDPRLSFSHMKEYENETYTLSHKQFEKLWIPDVFIKNEKAGRLHNMIVPNRLMRLFANGDILFSQRLSLSLACVLDLVKFPLDNQTCKVTFASYGHTTDDLEIIWDYTRWPTTISPSLDVPEFKLIDVTNHNCISKTSTGNFSCLEAILYFQRKMEYYLIQVYLPSSLVVVLSWLSFWIDIEAVPARISLGLLTVLTMSTQNSDFASQMPRLSYVKAVDVWMVMCLVFVFGALLEYALVNILARKQKPKQDKFLSALVKQATLTGLQISDKQVPVRRQARLGNSNKIEEETEIFKENCADDDKEKSNVTEKLNRNRAQFVDKFSRYAFPLSFGLFNLFYWIYYSYI</sequence>
<evidence type="ECO:0000256" key="9">
    <source>
        <dbReference type="ARBA" id="ARBA00023136"/>
    </source>
</evidence>
<dbReference type="OrthoDB" id="407674at2759"/>